<protein>
    <submittedName>
        <fullName evidence="2">SMI1/KNR4 family protein SUKH-1</fullName>
    </submittedName>
</protein>
<gene>
    <name evidence="2" type="ORF">EV664_10481</name>
</gene>
<dbReference type="EMBL" id="SNWD01000004">
    <property type="protein sequence ID" value="TDN83597.1"/>
    <property type="molecule type" value="Genomic_DNA"/>
</dbReference>
<evidence type="ECO:0000313" key="3">
    <source>
        <dbReference type="Proteomes" id="UP000295493"/>
    </source>
</evidence>
<evidence type="ECO:0000313" key="2">
    <source>
        <dbReference type="EMBL" id="TDN83597.1"/>
    </source>
</evidence>
<proteinExistence type="predicted"/>
<comment type="caution">
    <text evidence="2">The sequence shown here is derived from an EMBL/GenBank/DDBJ whole genome shotgun (WGS) entry which is preliminary data.</text>
</comment>
<feature type="domain" description="Knr4/Smi1-like" evidence="1">
    <location>
        <begin position="30"/>
        <end position="165"/>
    </location>
</feature>
<dbReference type="AlphaFoldDB" id="A0A4R6FQ18"/>
<dbReference type="InterPro" id="IPR018958">
    <property type="entry name" value="Knr4/Smi1-like_dom"/>
</dbReference>
<dbReference type="RefSeq" id="WP_133495153.1">
    <property type="nucleotide sequence ID" value="NZ_BMLU01000004.1"/>
</dbReference>
<dbReference type="OrthoDB" id="9795554at2"/>
<dbReference type="SUPFAM" id="SSF160631">
    <property type="entry name" value="SMI1/KNR4-like"/>
    <property type="match status" value="1"/>
</dbReference>
<accession>A0A4R6FQ18</accession>
<dbReference type="Pfam" id="PF09346">
    <property type="entry name" value="SMI1_KNR4"/>
    <property type="match status" value="1"/>
</dbReference>
<reference evidence="2 3" key="1">
    <citation type="submission" date="2019-03" db="EMBL/GenBank/DDBJ databases">
        <title>Genomic Encyclopedia of Type Strains, Phase IV (KMG-IV): sequencing the most valuable type-strain genomes for metagenomic binning, comparative biology and taxonomic classification.</title>
        <authorList>
            <person name="Goeker M."/>
        </authorList>
    </citation>
    <scope>NUCLEOTIDE SEQUENCE [LARGE SCALE GENOMIC DNA]</scope>
    <source>
        <strain evidence="2 3">DSM 25059</strain>
    </source>
</reference>
<sequence length="181" mass="19702">MTGAMELADTIRQLGALIARCPDRAFFDGPASEADIAKTEAAIGRALPDAYKQFLRAHNGGFIAQEAVTERDEATLDTEAWNANHLLGCDAIRHEYRDAFLIARDVEPDLGDWPFIPFCQTEGQETLVFGPPGPDGIAPVLDAFHEVGADEWGVLAPGFHVFLNRYVDTEGFPETIALTNG</sequence>
<dbReference type="SMART" id="SM00860">
    <property type="entry name" value="SMI1_KNR4"/>
    <property type="match status" value="1"/>
</dbReference>
<organism evidence="2 3">
    <name type="scientific">Stakelama pacifica</name>
    <dbReference type="NCBI Taxonomy" id="517720"/>
    <lineage>
        <taxon>Bacteria</taxon>
        <taxon>Pseudomonadati</taxon>
        <taxon>Pseudomonadota</taxon>
        <taxon>Alphaproteobacteria</taxon>
        <taxon>Sphingomonadales</taxon>
        <taxon>Sphingomonadaceae</taxon>
        <taxon>Stakelama</taxon>
    </lineage>
</organism>
<dbReference type="Gene3D" id="3.40.1580.10">
    <property type="entry name" value="SMI1/KNR4-like"/>
    <property type="match status" value="1"/>
</dbReference>
<dbReference type="Proteomes" id="UP000295493">
    <property type="component" value="Unassembled WGS sequence"/>
</dbReference>
<name>A0A4R6FQ18_9SPHN</name>
<evidence type="ECO:0000259" key="1">
    <source>
        <dbReference type="SMART" id="SM00860"/>
    </source>
</evidence>
<keyword evidence="3" id="KW-1185">Reference proteome</keyword>
<dbReference type="InterPro" id="IPR037883">
    <property type="entry name" value="Knr4/Smi1-like_sf"/>
</dbReference>